<dbReference type="PANTHER" id="PTHR42892">
    <property type="entry name" value="GLUCOSAMINE-6-PHOSPHATE DEAMINASE-LIKE PROTEIN BT_0258-RELATED"/>
    <property type="match status" value="1"/>
</dbReference>
<comment type="caution">
    <text evidence="1">The sequence shown here is derived from an EMBL/GenBank/DDBJ whole genome shotgun (WGS) entry which is preliminary data.</text>
</comment>
<dbReference type="InterPro" id="IPR052960">
    <property type="entry name" value="GlcN6P_deaminase-like"/>
</dbReference>
<dbReference type="Gene3D" id="3.40.50.10320">
    <property type="entry name" value="LmbE-like"/>
    <property type="match status" value="1"/>
</dbReference>
<keyword evidence="2" id="KW-1185">Reference proteome</keyword>
<dbReference type="SUPFAM" id="SSF102588">
    <property type="entry name" value="LmbE-like"/>
    <property type="match status" value="1"/>
</dbReference>
<dbReference type="Proteomes" id="UP001642484">
    <property type="component" value="Unassembled WGS sequence"/>
</dbReference>
<proteinExistence type="predicted"/>
<accession>A0ABP0HMR3</accession>
<dbReference type="Gene3D" id="3.40.50.1360">
    <property type="match status" value="1"/>
</dbReference>
<dbReference type="InterPro" id="IPR024078">
    <property type="entry name" value="LmbE-like_dom_sf"/>
</dbReference>
<sequence length="988" mass="111447">MTKRKLEDAVSSSVEAHLVSSSPYQAQYEPEEKISTVVVENFPMLGKASAWRFLEWAQGNPEGVCSLPTGKTPEYFIKWVQRILKEWNTAEMQAEAKKFGLSDRKPVLDKLTFVQIDEFYPISPQQHNSFHYYVNEYYIKGFGLDPSRALLMDCSKIGLDRVKESFGPTGEPQDHLQMSMEDIWSDGRVDLTLRTREPTSRLERLQQRVLRQVDQWCAEYEGKIRALGGIGFFMGGIGPDGHVAFNCQGCDHFSTTRLDELNYPSQAAAAGDLGGIEAVRKRKVITIGLGTVTFNPRCVALICAAGEAKAQVVKQAVEEDPHVNFPATALHKLPRACFFLTSGAAKLLSRRQLALLETLKAIDDQLVEKALVSLCCQRRKRLLDLTATDLSASPFAAEVLRKAGKPLKDCAEQVRKTLIQKIERGCQVREKCQFLHTEPHHDDIMLGYLPAVLRSTRVASNQHHFVCATSGFNSVSNKHMLMLLQRVERFSQSPTFQRLCAEKYFSADAALGDAALDFRRRDVWKFLDGIAAADDELRDEGAARRLVFNLCQIFGESLEKGDSSGLLQRVQGLKDYFHKQYAGQKDEKDVQTLKGSCREFEAECVWGYIGWQLPNISHLRLGFYTADIFAPEPTQQRDVLPVLKLLKNVQPDVVTVALDPEASGPDTHYKVLQAVTSALQQHAEETKRDDITVWGYRNVWFRFEPHEVSTIIPVSLQTISTLNHMFLNSFESQRHAEFPAYEIQGPFCAMSQRVQVEQYDIIETCLGRLAELMDGMDGQELPDSCGLRPAAGDKSFPGSEYHEDFARALGLLAPGCTLVVDGVLDPMAPELMWRLAPQAGLFQETFAVVTEDDWMMIAFGLTNRPLAPVPEEVAQLRFAADEAKRRSSSWRYRDRLVVGPTTGRGETEASQRAYERLGLCFSMVEPRLMESGWHVELTKERRVLRMMHSKEKDPGHFRWYSCVLVGLDCYVFETYKIYSGPPNLRSST</sequence>
<evidence type="ECO:0000313" key="1">
    <source>
        <dbReference type="EMBL" id="CAK8991516.1"/>
    </source>
</evidence>
<evidence type="ECO:0008006" key="3">
    <source>
        <dbReference type="Google" id="ProtNLM"/>
    </source>
</evidence>
<dbReference type="PANTHER" id="PTHR42892:SF1">
    <property type="entry name" value="GLUCOSAMINE-6-PHOSPHATE ISOMERASE"/>
    <property type="match status" value="1"/>
</dbReference>
<dbReference type="SUPFAM" id="SSF100950">
    <property type="entry name" value="NagB/RpiA/CoA transferase-like"/>
    <property type="match status" value="1"/>
</dbReference>
<evidence type="ECO:0000313" key="2">
    <source>
        <dbReference type="Proteomes" id="UP001642484"/>
    </source>
</evidence>
<dbReference type="PROSITE" id="PS01161">
    <property type="entry name" value="GLC_GALNAC_ISOMERASE"/>
    <property type="match status" value="1"/>
</dbReference>
<gene>
    <name evidence="1" type="ORF">CCMP2556_LOCUS2490</name>
</gene>
<name>A0ABP0HMR3_9DINO</name>
<dbReference type="InterPro" id="IPR018321">
    <property type="entry name" value="Glucosamine6P_isomerase_CS"/>
</dbReference>
<organism evidence="1 2">
    <name type="scientific">Durusdinium trenchii</name>
    <dbReference type="NCBI Taxonomy" id="1381693"/>
    <lineage>
        <taxon>Eukaryota</taxon>
        <taxon>Sar</taxon>
        <taxon>Alveolata</taxon>
        <taxon>Dinophyceae</taxon>
        <taxon>Suessiales</taxon>
        <taxon>Symbiodiniaceae</taxon>
        <taxon>Durusdinium</taxon>
    </lineage>
</organism>
<dbReference type="EMBL" id="CAXAMN010000936">
    <property type="protein sequence ID" value="CAK8991516.1"/>
    <property type="molecule type" value="Genomic_DNA"/>
</dbReference>
<reference evidence="1 2" key="1">
    <citation type="submission" date="2024-02" db="EMBL/GenBank/DDBJ databases">
        <authorList>
            <person name="Chen Y."/>
            <person name="Shah S."/>
            <person name="Dougan E. K."/>
            <person name="Thang M."/>
            <person name="Chan C."/>
        </authorList>
    </citation>
    <scope>NUCLEOTIDE SEQUENCE [LARGE SCALE GENOMIC DNA]</scope>
</reference>
<protein>
    <recommendedName>
        <fullName evidence="3">Glucosamine-6-phosphate deaminase</fullName>
    </recommendedName>
</protein>
<dbReference type="InterPro" id="IPR037171">
    <property type="entry name" value="NagB/RpiA_transferase-like"/>
</dbReference>